<keyword evidence="1" id="KW-0963">Cytoplasm</keyword>
<comment type="subunit">
    <text evidence="1">Homodimer (via N- and C-terminus); binds RNA as homodimer. Component of the cleavage factor Im (CFIm) complex.</text>
</comment>
<reference evidence="3" key="1">
    <citation type="journal article" date="2012" name="Proc. Natl. Acad. Sci. U.S.A.">
        <title>Antigenic diversity is generated by distinct evolutionary mechanisms in African trypanosome species.</title>
        <authorList>
            <person name="Jackson A.P."/>
            <person name="Berry A."/>
            <person name="Aslett M."/>
            <person name="Allison H.C."/>
            <person name="Burton P."/>
            <person name="Vavrova-Anderson J."/>
            <person name="Brown R."/>
            <person name="Browne H."/>
            <person name="Corton N."/>
            <person name="Hauser H."/>
            <person name="Gamble J."/>
            <person name="Gilderthorp R."/>
            <person name="Marcello L."/>
            <person name="McQuillan J."/>
            <person name="Otto T.D."/>
            <person name="Quail M.A."/>
            <person name="Sanders M.J."/>
            <person name="van Tonder A."/>
            <person name="Ginger M.L."/>
            <person name="Field M.C."/>
            <person name="Barry J.D."/>
            <person name="Hertz-Fowler C."/>
            <person name="Berriman M."/>
        </authorList>
    </citation>
    <scope>NUCLEOTIDE SEQUENCE</scope>
    <source>
        <strain evidence="3">Y486</strain>
    </source>
</reference>
<dbReference type="AlphaFoldDB" id="G0TXW4"/>
<dbReference type="GO" id="GO:0005737">
    <property type="term" value="C:cytoplasm"/>
    <property type="evidence" value="ECO:0007669"/>
    <property type="project" value="UniProtKB-SubCell"/>
</dbReference>
<feature type="region of interest" description="Disordered" evidence="2">
    <location>
        <begin position="165"/>
        <end position="192"/>
    </location>
</feature>
<dbReference type="PANTHER" id="PTHR13047">
    <property type="entry name" value="PRE-MRNA CLEAVAGE FACTOR IM, 25KD SUBUNIT"/>
    <property type="match status" value="1"/>
</dbReference>
<feature type="compositionally biased region" description="Basic and acidic residues" evidence="2">
    <location>
        <begin position="165"/>
        <end position="178"/>
    </location>
</feature>
<feature type="compositionally biased region" description="Low complexity" evidence="2">
    <location>
        <begin position="34"/>
        <end position="51"/>
    </location>
</feature>
<keyword evidence="1" id="KW-0694">RNA-binding</keyword>
<evidence type="ECO:0000256" key="2">
    <source>
        <dbReference type="SAM" id="MobiDB-lite"/>
    </source>
</evidence>
<feature type="compositionally biased region" description="Low complexity" evidence="2">
    <location>
        <begin position="183"/>
        <end position="192"/>
    </location>
</feature>
<keyword evidence="1" id="KW-0507">mRNA processing</keyword>
<organism evidence="3">
    <name type="scientific">Trypanosoma vivax (strain Y486)</name>
    <dbReference type="NCBI Taxonomy" id="1055687"/>
    <lineage>
        <taxon>Eukaryota</taxon>
        <taxon>Discoba</taxon>
        <taxon>Euglenozoa</taxon>
        <taxon>Kinetoplastea</taxon>
        <taxon>Metakinetoplastina</taxon>
        <taxon>Trypanosomatida</taxon>
        <taxon>Trypanosomatidae</taxon>
        <taxon>Trypanosoma</taxon>
        <taxon>Duttonella</taxon>
    </lineage>
</organism>
<dbReference type="PIRSF" id="PIRSF017888">
    <property type="entry name" value="CPSF-25"/>
    <property type="match status" value="1"/>
</dbReference>
<dbReference type="EMBL" id="HE573023">
    <property type="protein sequence ID" value="CCC48807.1"/>
    <property type="molecule type" value="Genomic_DNA"/>
</dbReference>
<gene>
    <name evidence="3" type="ORF">TVY486_0701440</name>
</gene>
<dbReference type="VEuPathDB" id="TriTrypDB:TvY486_0701440"/>
<sequence>MALKAKIDVFPFEGYLLQGPSVVNVMHGVARGNKSGGANNAGGEASGSSGSTKRGDGTTNSTAAIQRRIKTPFEKLMSLKARCREQQCVHSVEGVLLVHAHNHPHILLLRHNPKASSRSRVQPATNVNSTMVFRLPGGRCRSGELEESCLLRKLGRDLFNESKHAGRAQAAEEERSETVVDVAGSRGSAGTSTSASSFRVGEVLARWYRPHFDPLMYPYIPPHISENDVREVRTIFLVHLPPHMLLTTTETEEELVAVPLFDLYDNTAKYGSLIASIPTLLSRVNINYCR</sequence>
<dbReference type="GO" id="GO:0005849">
    <property type="term" value="C:mRNA cleavage factor complex"/>
    <property type="evidence" value="ECO:0007669"/>
    <property type="project" value="UniProtKB-UniRule"/>
</dbReference>
<proteinExistence type="inferred from homology"/>
<dbReference type="GO" id="GO:0031124">
    <property type="term" value="P:mRNA 3'-end processing"/>
    <property type="evidence" value="ECO:0007669"/>
    <property type="project" value="InterPro"/>
</dbReference>
<keyword evidence="1" id="KW-0539">Nucleus</keyword>
<feature type="region of interest" description="Disordered" evidence="2">
    <location>
        <begin position="34"/>
        <end position="64"/>
    </location>
</feature>
<comment type="subcellular location">
    <subcellularLocation>
        <location evidence="1">Nucleus</location>
    </subcellularLocation>
    <subcellularLocation>
        <location evidence="1">Cytoplasm</location>
    </subcellularLocation>
</comment>
<evidence type="ECO:0000313" key="3">
    <source>
        <dbReference type="EMBL" id="CCC48807.1"/>
    </source>
</evidence>
<name>G0TXW4_TRYVY</name>
<protein>
    <recommendedName>
        <fullName evidence="1">Cleavage and polyadenylation specificity factor subunit 5</fullName>
    </recommendedName>
</protein>
<comment type="function">
    <text evidence="1">Component of the cleavage factor Im (CFIm) complex that functions as an activator of the pre-mRNA 3'-end cleavage and polyadenylation processing required for the maturation of pre-mRNA into functional mRNAs. CFIm contributes to the recruitment of multiprotein complexes on specific sequences on the pre-mRNA 3'-end, so called cleavage and polyadenylation signals (pA signals). Most pre-mRNAs contain multiple pA signals, resulting in alternative cleavage and polyadenylation (APA) producing mRNAs with variable 3'-end formation. The CFIm complex acts as a key regulator of cleavage and polyadenylation site choice during APA through its binding to 5'-UGUA-3' elements localized in the 3'-untranslated region (UTR) for a huge number of pre-mRNAs.</text>
</comment>
<comment type="similarity">
    <text evidence="1">Belongs to the Nudix hydrolase family. CPSF5 subfamily.</text>
</comment>
<accession>G0TXW4</accession>
<dbReference type="Pfam" id="PF13869">
    <property type="entry name" value="NUDIX_2"/>
    <property type="match status" value="1"/>
</dbReference>
<dbReference type="Gene3D" id="3.90.79.10">
    <property type="entry name" value="Nucleoside Triphosphate Pyrophosphohydrolase"/>
    <property type="match status" value="1"/>
</dbReference>
<dbReference type="InterPro" id="IPR016706">
    <property type="entry name" value="Cleav_polyA_spec_factor_su5"/>
</dbReference>
<evidence type="ECO:0000256" key="1">
    <source>
        <dbReference type="PIRNR" id="PIRNR017888"/>
    </source>
</evidence>
<dbReference type="GO" id="GO:0003729">
    <property type="term" value="F:mRNA binding"/>
    <property type="evidence" value="ECO:0007669"/>
    <property type="project" value="UniProtKB-UniRule"/>
</dbReference>